<organism evidence="2 3">
    <name type="scientific">Coprinopsis cinerea (strain Okayama-7 / 130 / ATCC MYA-4618 / FGSC 9003)</name>
    <name type="common">Inky cap fungus</name>
    <name type="synonym">Hormographiella aspergillata</name>
    <dbReference type="NCBI Taxonomy" id="240176"/>
    <lineage>
        <taxon>Eukaryota</taxon>
        <taxon>Fungi</taxon>
        <taxon>Dikarya</taxon>
        <taxon>Basidiomycota</taxon>
        <taxon>Agaricomycotina</taxon>
        <taxon>Agaricomycetes</taxon>
        <taxon>Agaricomycetidae</taxon>
        <taxon>Agaricales</taxon>
        <taxon>Agaricineae</taxon>
        <taxon>Psathyrellaceae</taxon>
        <taxon>Coprinopsis</taxon>
    </lineage>
</organism>
<dbReference type="EMBL" id="AACS02000013">
    <property type="protein sequence ID" value="EAU83739.2"/>
    <property type="molecule type" value="Genomic_DNA"/>
</dbReference>
<dbReference type="InParanoid" id="A8P1R9"/>
<protein>
    <submittedName>
        <fullName evidence="2">Uncharacterized protein</fullName>
    </submittedName>
</protein>
<feature type="compositionally biased region" description="Polar residues" evidence="1">
    <location>
        <begin position="387"/>
        <end position="397"/>
    </location>
</feature>
<feature type="region of interest" description="Disordered" evidence="1">
    <location>
        <begin position="384"/>
        <end position="435"/>
    </location>
</feature>
<proteinExistence type="predicted"/>
<dbReference type="HOGENOM" id="CLU_412194_0_0_1"/>
<sequence>MAYNNDLFNGGNGSPVVPGPMFSAGPQIPEGPQFSRAAQVLPGTHPHFLPRPPVFSVAAQQHVTPSSTLAAGSALPPLLPYNLGPRQPPFSGYAHLSQPGSLACATPPLPSSDFLRLQKRYRGLVSAFRDSDTRLESSSIPTAAGSAQSALTPMYNSDTSVRRFHGAGQPLQTPGTQWNASASRQASAVSYSSGRMVDHGTVVQGSSKNPAWLPQEDGDCSAPASKRKRSTNAPVVVEDGQGDIFRHFEDSKQEVKKRGKNVPQAMKERGSFQGTEVPCTWNAADPNQPKCRFATSNPGDMWPHIREAHQDTIQYLTRDGQPLDIPPGQKPSDQTNVRCLIAHPTKRDKSGRRLVCNSTPQVKTMALRVRTGHIVKQHMLPWMSHSDAPQKTDGQPGTVSAPTPVAVPTTEPSAPLPSASTPPQKEPELPGETQQDQPNVVASLLDENTAATSSEPPGGESPPLEHAVPHEATSVSEHKPETNNDSLASTSPNQEAPVVDDVDRSERYQQAKEFLMTFLPYLLLDSNDNPHQEVPVADDLSSNVDRTERYQRAEALARAVLPALLQEDLFDSNGNPPAGSACSDAPASSDSEDCKETRDENPNDGLGSVSSSESPNAASGDGEGKSGETQSDGEVGESSVEKNDGEGKEPEKSLATQMTSKKRKRD</sequence>
<evidence type="ECO:0000256" key="1">
    <source>
        <dbReference type="SAM" id="MobiDB-lite"/>
    </source>
</evidence>
<dbReference type="AlphaFoldDB" id="A8P1R9"/>
<feature type="compositionally biased region" description="Polar residues" evidence="1">
    <location>
        <begin position="483"/>
        <end position="494"/>
    </location>
</feature>
<name>A8P1R9_COPC7</name>
<keyword evidence="3" id="KW-1185">Reference proteome</keyword>
<dbReference type="RefSeq" id="XP_001838162.2">
    <property type="nucleotide sequence ID" value="XM_001838110.2"/>
</dbReference>
<feature type="compositionally biased region" description="Basic and acidic residues" evidence="1">
    <location>
        <begin position="592"/>
        <end position="601"/>
    </location>
</feature>
<reference evidence="2 3" key="1">
    <citation type="journal article" date="2010" name="Proc. Natl. Acad. Sci. U.S.A.">
        <title>Insights into evolution of multicellular fungi from the assembled chromosomes of the mushroom Coprinopsis cinerea (Coprinus cinereus).</title>
        <authorList>
            <person name="Stajich J.E."/>
            <person name="Wilke S.K."/>
            <person name="Ahren D."/>
            <person name="Au C.H."/>
            <person name="Birren B.W."/>
            <person name="Borodovsky M."/>
            <person name="Burns C."/>
            <person name="Canback B."/>
            <person name="Casselton L.A."/>
            <person name="Cheng C.K."/>
            <person name="Deng J."/>
            <person name="Dietrich F.S."/>
            <person name="Fargo D.C."/>
            <person name="Farman M.L."/>
            <person name="Gathman A.C."/>
            <person name="Goldberg J."/>
            <person name="Guigo R."/>
            <person name="Hoegger P.J."/>
            <person name="Hooker J.B."/>
            <person name="Huggins A."/>
            <person name="James T.Y."/>
            <person name="Kamada T."/>
            <person name="Kilaru S."/>
            <person name="Kodira C."/>
            <person name="Kues U."/>
            <person name="Kupfer D."/>
            <person name="Kwan H.S."/>
            <person name="Lomsadze A."/>
            <person name="Li W."/>
            <person name="Lilly W.W."/>
            <person name="Ma L.J."/>
            <person name="Mackey A.J."/>
            <person name="Manning G."/>
            <person name="Martin F."/>
            <person name="Muraguchi H."/>
            <person name="Natvig D.O."/>
            <person name="Palmerini H."/>
            <person name="Ramesh M.A."/>
            <person name="Rehmeyer C.J."/>
            <person name="Roe B.A."/>
            <person name="Shenoy N."/>
            <person name="Stanke M."/>
            <person name="Ter-Hovhannisyan V."/>
            <person name="Tunlid A."/>
            <person name="Velagapudi R."/>
            <person name="Vision T.J."/>
            <person name="Zeng Q."/>
            <person name="Zolan M.E."/>
            <person name="Pukkila P.J."/>
        </authorList>
    </citation>
    <scope>NUCLEOTIDE SEQUENCE [LARGE SCALE GENOMIC DNA]</scope>
    <source>
        <strain evidence="3">Okayama-7 / 130 / ATCC MYA-4618 / FGSC 9003</strain>
    </source>
</reference>
<comment type="caution">
    <text evidence="2">The sequence shown here is derived from an EMBL/GenBank/DDBJ whole genome shotgun (WGS) entry which is preliminary data.</text>
</comment>
<feature type="compositionally biased region" description="Low complexity" evidence="1">
    <location>
        <begin position="398"/>
        <end position="423"/>
    </location>
</feature>
<evidence type="ECO:0000313" key="2">
    <source>
        <dbReference type="EMBL" id="EAU83739.2"/>
    </source>
</evidence>
<feature type="compositionally biased region" description="Low complexity" evidence="1">
    <location>
        <begin position="608"/>
        <end position="619"/>
    </location>
</feature>
<feature type="compositionally biased region" description="Low complexity" evidence="1">
    <location>
        <begin position="576"/>
        <end position="589"/>
    </location>
</feature>
<accession>A8P1R9</accession>
<dbReference type="KEGG" id="cci:CC1G_05643"/>
<feature type="region of interest" description="Disordered" evidence="1">
    <location>
        <begin position="202"/>
        <end position="233"/>
    </location>
</feature>
<feature type="compositionally biased region" description="Basic and acidic residues" evidence="1">
    <location>
        <begin position="639"/>
        <end position="652"/>
    </location>
</feature>
<dbReference type="VEuPathDB" id="FungiDB:CC1G_05643"/>
<feature type="region of interest" description="Disordered" evidence="1">
    <location>
        <begin position="450"/>
        <end position="502"/>
    </location>
</feature>
<feature type="region of interest" description="Disordered" evidence="1">
    <location>
        <begin position="570"/>
        <end position="666"/>
    </location>
</feature>
<evidence type="ECO:0000313" key="3">
    <source>
        <dbReference type="Proteomes" id="UP000001861"/>
    </source>
</evidence>
<dbReference type="GeneID" id="6014731"/>
<feature type="compositionally biased region" description="Low complexity" evidence="1">
    <location>
        <begin position="453"/>
        <end position="462"/>
    </location>
</feature>
<dbReference type="Proteomes" id="UP000001861">
    <property type="component" value="Unassembled WGS sequence"/>
</dbReference>
<gene>
    <name evidence="2" type="ORF">CC1G_05643</name>
</gene>